<protein>
    <recommendedName>
        <fullName evidence="4">DUF4402 domain-containing protein</fullName>
    </recommendedName>
</protein>
<dbReference type="Proteomes" id="UP001501310">
    <property type="component" value="Unassembled WGS sequence"/>
</dbReference>
<dbReference type="EMBL" id="BAAAZD010000001">
    <property type="protein sequence ID" value="GAA3998492.1"/>
    <property type="molecule type" value="Genomic_DNA"/>
</dbReference>
<dbReference type="Pfam" id="PF14352">
    <property type="entry name" value="DUF4402"/>
    <property type="match status" value="1"/>
</dbReference>
<evidence type="ECO:0000313" key="3">
    <source>
        <dbReference type="Proteomes" id="UP001501310"/>
    </source>
</evidence>
<feature type="signal peptide" evidence="1">
    <location>
        <begin position="1"/>
        <end position="22"/>
    </location>
</feature>
<proteinExistence type="predicted"/>
<sequence length="173" mass="16799">MKKTILAAAALAAFAATSPAAAQNAVSASPRALAGAKLIKPLQLSAVRDLNFGTIVMGTINGNQTVSIDGAGVVSCGASGGGLTCAGTPTSATYRVVGTQGQVVTISSAAPSFSLTGSNGGTLAFTPSYPASLTLAASGAPANDFNVGGSVVINSSTVDGVYSGQIDIQVAYQ</sequence>
<evidence type="ECO:0008006" key="4">
    <source>
        <dbReference type="Google" id="ProtNLM"/>
    </source>
</evidence>
<accession>A0ABP7RJS8</accession>
<dbReference type="RefSeq" id="WP_344708604.1">
    <property type="nucleotide sequence ID" value="NZ_BAAAZD010000001.1"/>
</dbReference>
<comment type="caution">
    <text evidence="2">The sequence shown here is derived from an EMBL/GenBank/DDBJ whole genome shotgun (WGS) entry which is preliminary data.</text>
</comment>
<name>A0ABP7RJS8_9SPHN</name>
<evidence type="ECO:0000313" key="2">
    <source>
        <dbReference type="EMBL" id="GAA3998492.1"/>
    </source>
</evidence>
<gene>
    <name evidence="2" type="ORF">GCM10022211_05260</name>
</gene>
<keyword evidence="1" id="KW-0732">Signal</keyword>
<dbReference type="InterPro" id="IPR025514">
    <property type="entry name" value="DUF4402"/>
</dbReference>
<keyword evidence="3" id="KW-1185">Reference proteome</keyword>
<reference evidence="3" key="1">
    <citation type="journal article" date="2019" name="Int. J. Syst. Evol. Microbiol.">
        <title>The Global Catalogue of Microorganisms (GCM) 10K type strain sequencing project: providing services to taxonomists for standard genome sequencing and annotation.</title>
        <authorList>
            <consortium name="The Broad Institute Genomics Platform"/>
            <consortium name="The Broad Institute Genome Sequencing Center for Infectious Disease"/>
            <person name="Wu L."/>
            <person name="Ma J."/>
        </authorList>
    </citation>
    <scope>NUCLEOTIDE SEQUENCE [LARGE SCALE GENOMIC DNA]</scope>
    <source>
        <strain evidence="3">JCM 16603</strain>
    </source>
</reference>
<organism evidence="2 3">
    <name type="scientific">Sphingomonas humi</name>
    <dbReference type="NCBI Taxonomy" id="335630"/>
    <lineage>
        <taxon>Bacteria</taxon>
        <taxon>Pseudomonadati</taxon>
        <taxon>Pseudomonadota</taxon>
        <taxon>Alphaproteobacteria</taxon>
        <taxon>Sphingomonadales</taxon>
        <taxon>Sphingomonadaceae</taxon>
        <taxon>Sphingomonas</taxon>
    </lineage>
</organism>
<evidence type="ECO:0000256" key="1">
    <source>
        <dbReference type="SAM" id="SignalP"/>
    </source>
</evidence>
<feature type="chain" id="PRO_5047402730" description="DUF4402 domain-containing protein" evidence="1">
    <location>
        <begin position="23"/>
        <end position="173"/>
    </location>
</feature>